<reference evidence="2 3" key="1">
    <citation type="submission" date="2017-04" db="EMBL/GenBank/DDBJ databases">
        <title>Novel microbial lineages endemic to geothermal iron-oxide mats fill important gaps in the evolutionary history of Archaea.</title>
        <authorList>
            <person name="Jay Z.J."/>
            <person name="Beam J.P."/>
            <person name="Dlakic M."/>
            <person name="Rusch D.B."/>
            <person name="Kozubal M.A."/>
            <person name="Inskeep W.P."/>
        </authorList>
    </citation>
    <scope>NUCLEOTIDE SEQUENCE [LARGE SCALE GENOMIC DNA]</scope>
    <source>
        <strain evidence="2">OSP_D</strain>
    </source>
</reference>
<evidence type="ECO:0008006" key="4">
    <source>
        <dbReference type="Google" id="ProtNLM"/>
    </source>
</evidence>
<dbReference type="AlphaFoldDB" id="A0A2R6AUV1"/>
<name>A0A2R6AUV1_9ARCH</name>
<dbReference type="Proteomes" id="UP000240322">
    <property type="component" value="Unassembled WGS sequence"/>
</dbReference>
<keyword evidence="1" id="KW-0812">Transmembrane</keyword>
<evidence type="ECO:0000313" key="2">
    <source>
        <dbReference type="EMBL" id="PSN90108.1"/>
    </source>
</evidence>
<feature type="transmembrane region" description="Helical" evidence="1">
    <location>
        <begin position="151"/>
        <end position="174"/>
    </location>
</feature>
<comment type="caution">
    <text evidence="2">The sequence shown here is derived from an EMBL/GenBank/DDBJ whole genome shotgun (WGS) entry which is preliminary data.</text>
</comment>
<evidence type="ECO:0000313" key="3">
    <source>
        <dbReference type="Proteomes" id="UP000240322"/>
    </source>
</evidence>
<dbReference type="Gene3D" id="1.10.1760.20">
    <property type="match status" value="1"/>
</dbReference>
<feature type="transmembrane region" description="Helical" evidence="1">
    <location>
        <begin position="119"/>
        <end position="139"/>
    </location>
</feature>
<feature type="transmembrane region" description="Helical" evidence="1">
    <location>
        <begin position="81"/>
        <end position="99"/>
    </location>
</feature>
<proteinExistence type="predicted"/>
<evidence type="ECO:0000256" key="1">
    <source>
        <dbReference type="SAM" id="Phobius"/>
    </source>
</evidence>
<keyword evidence="1" id="KW-1133">Transmembrane helix</keyword>
<accession>A0A2R6AUV1</accession>
<protein>
    <recommendedName>
        <fullName evidence="4">ECF transporter S component</fullName>
    </recommendedName>
</protein>
<organism evidence="2 3">
    <name type="scientific">Candidatus Marsarchaeota G2 archaeon OSP_D</name>
    <dbReference type="NCBI Taxonomy" id="1978157"/>
    <lineage>
        <taxon>Archaea</taxon>
        <taxon>Candidatus Marsarchaeota</taxon>
        <taxon>Candidatus Marsarchaeota group 2</taxon>
    </lineage>
</organism>
<sequence>MSKKSSVRLSRIVASTAAVAPIAILLAAPGAPEISFPLLPFLKFELWEIPVYFAFYFFGFRTALLTEVVVYAVIQTHPTTILFAPVYNLVAVLATLVGLRLTAGIPKYSKPLGLGVSSALRAAVMVGFNYVFVQLPIPFGFSFPAREVVPLLIPIAIFNVIVTLYSAGLALMVYDVVWKRILLRSQTSIRA</sequence>
<gene>
    <name evidence="2" type="ORF">B9Q03_07595</name>
</gene>
<dbReference type="EMBL" id="NEXE01000074">
    <property type="protein sequence ID" value="PSN90108.1"/>
    <property type="molecule type" value="Genomic_DNA"/>
</dbReference>
<keyword evidence="1" id="KW-0472">Membrane</keyword>
<feature type="transmembrane region" description="Helical" evidence="1">
    <location>
        <begin position="12"/>
        <end position="31"/>
    </location>
</feature>
<feature type="transmembrane region" description="Helical" evidence="1">
    <location>
        <begin position="51"/>
        <end position="74"/>
    </location>
</feature>